<dbReference type="GO" id="GO:0015031">
    <property type="term" value="P:protein transport"/>
    <property type="evidence" value="ECO:0007669"/>
    <property type="project" value="UniProtKB-KW"/>
</dbReference>
<dbReference type="VEuPathDB" id="VectorBase:RSAN_031735"/>
<dbReference type="Pfam" id="PF08574">
    <property type="entry name" value="Iwr1"/>
    <property type="match status" value="1"/>
</dbReference>
<dbReference type="PANTHER" id="PTHR31196">
    <property type="entry name" value="RNA POLYMERASE II NUCLEAR LOCALIZATION PROTEIN SLC7A6OS-RELATED"/>
    <property type="match status" value="1"/>
</dbReference>
<dbReference type="GO" id="GO:0005737">
    <property type="term" value="C:cytoplasm"/>
    <property type="evidence" value="ECO:0007669"/>
    <property type="project" value="UniProtKB-SubCell"/>
</dbReference>
<evidence type="ECO:0000256" key="9">
    <source>
        <dbReference type="ARBA" id="ARBA00023242"/>
    </source>
</evidence>
<dbReference type="GO" id="GO:0032502">
    <property type="term" value="P:developmental process"/>
    <property type="evidence" value="ECO:0007669"/>
    <property type="project" value="TreeGrafter"/>
</dbReference>
<dbReference type="AlphaFoldDB" id="A0A9D4QJV3"/>
<feature type="compositionally biased region" description="Acidic residues" evidence="10">
    <location>
        <begin position="278"/>
        <end position="290"/>
    </location>
</feature>
<feature type="region of interest" description="Disordered" evidence="10">
    <location>
        <begin position="278"/>
        <end position="303"/>
    </location>
</feature>
<proteinExistence type="inferred from homology"/>
<name>A0A9D4QJV3_RHISA</name>
<feature type="compositionally biased region" description="Basic and acidic residues" evidence="10">
    <location>
        <begin position="236"/>
        <end position="253"/>
    </location>
</feature>
<evidence type="ECO:0000256" key="6">
    <source>
        <dbReference type="ARBA" id="ARBA00022448"/>
    </source>
</evidence>
<evidence type="ECO:0000313" key="13">
    <source>
        <dbReference type="Proteomes" id="UP000821837"/>
    </source>
</evidence>
<dbReference type="OMA" id="DCYNDDE"/>
<evidence type="ECO:0000256" key="2">
    <source>
        <dbReference type="ARBA" id="ARBA00004123"/>
    </source>
</evidence>
<dbReference type="OrthoDB" id="6255506at2759"/>
<evidence type="ECO:0000259" key="11">
    <source>
        <dbReference type="Pfam" id="PF08574"/>
    </source>
</evidence>
<evidence type="ECO:0000256" key="5">
    <source>
        <dbReference type="ARBA" id="ARBA00017036"/>
    </source>
</evidence>
<reference evidence="12" key="2">
    <citation type="submission" date="2021-09" db="EMBL/GenBank/DDBJ databases">
        <authorList>
            <person name="Jia N."/>
            <person name="Wang J."/>
            <person name="Shi W."/>
            <person name="Du L."/>
            <person name="Sun Y."/>
            <person name="Zhan W."/>
            <person name="Jiang J."/>
            <person name="Wang Q."/>
            <person name="Zhang B."/>
            <person name="Ji P."/>
            <person name="Sakyi L.B."/>
            <person name="Cui X."/>
            <person name="Yuan T."/>
            <person name="Jiang B."/>
            <person name="Yang W."/>
            <person name="Lam T.T.-Y."/>
            <person name="Chang Q."/>
            <person name="Ding S."/>
            <person name="Wang X."/>
            <person name="Zhu J."/>
            <person name="Ruan X."/>
            <person name="Zhao L."/>
            <person name="Wei J."/>
            <person name="Que T."/>
            <person name="Du C."/>
            <person name="Cheng J."/>
            <person name="Dai P."/>
            <person name="Han X."/>
            <person name="Huang E."/>
            <person name="Gao Y."/>
            <person name="Liu J."/>
            <person name="Shao H."/>
            <person name="Ye R."/>
            <person name="Li L."/>
            <person name="Wei W."/>
            <person name="Wang X."/>
            <person name="Wang C."/>
            <person name="Huo Q."/>
            <person name="Li W."/>
            <person name="Guo W."/>
            <person name="Chen H."/>
            <person name="Chen S."/>
            <person name="Zhou L."/>
            <person name="Zhou L."/>
            <person name="Ni X."/>
            <person name="Tian J."/>
            <person name="Zhou Y."/>
            <person name="Sheng Y."/>
            <person name="Liu T."/>
            <person name="Pan Y."/>
            <person name="Xia L."/>
            <person name="Li J."/>
            <person name="Zhao F."/>
            <person name="Cao W."/>
        </authorList>
    </citation>
    <scope>NUCLEOTIDE SEQUENCE</scope>
    <source>
        <strain evidence="12">Rsan-2018</strain>
        <tissue evidence="12">Larvae</tissue>
    </source>
</reference>
<evidence type="ECO:0000256" key="7">
    <source>
        <dbReference type="ARBA" id="ARBA00022490"/>
    </source>
</evidence>
<dbReference type="InterPro" id="IPR040218">
    <property type="entry name" value="SLC7A6OS"/>
</dbReference>
<dbReference type="GO" id="GO:0005634">
    <property type="term" value="C:nucleus"/>
    <property type="evidence" value="ECO:0007669"/>
    <property type="project" value="UniProtKB-SubCell"/>
</dbReference>
<dbReference type="InterPro" id="IPR013883">
    <property type="entry name" value="TF_Iwr1_dom"/>
</dbReference>
<comment type="subcellular location">
    <subcellularLocation>
        <location evidence="3">Cytoplasm</location>
    </subcellularLocation>
    <subcellularLocation>
        <location evidence="2">Nucleus</location>
    </subcellularLocation>
</comment>
<evidence type="ECO:0000256" key="8">
    <source>
        <dbReference type="ARBA" id="ARBA00022927"/>
    </source>
</evidence>
<dbReference type="Proteomes" id="UP000821837">
    <property type="component" value="Chromosome 1"/>
</dbReference>
<feature type="compositionally biased region" description="Acidic residues" evidence="10">
    <location>
        <begin position="225"/>
        <end position="234"/>
    </location>
</feature>
<accession>A0A9D4QJV3</accession>
<comment type="caution">
    <text evidence="12">The sequence shown here is derived from an EMBL/GenBank/DDBJ whole genome shotgun (WGS) entry which is preliminary data.</text>
</comment>
<evidence type="ECO:0000256" key="3">
    <source>
        <dbReference type="ARBA" id="ARBA00004496"/>
    </source>
</evidence>
<keyword evidence="6" id="KW-0813">Transport</keyword>
<feature type="domain" description="Transcription factor Iwr1" evidence="11">
    <location>
        <begin position="175"/>
        <end position="246"/>
    </location>
</feature>
<keyword evidence="8" id="KW-0653">Protein transport</keyword>
<gene>
    <name evidence="12" type="ORF">HPB52_002595</name>
</gene>
<comment type="similarity">
    <text evidence="4">Belongs to the IWR1/SLC7A6OS family.</text>
</comment>
<keyword evidence="7" id="KW-0963">Cytoplasm</keyword>
<reference evidence="12" key="1">
    <citation type="journal article" date="2020" name="Cell">
        <title>Large-Scale Comparative Analyses of Tick Genomes Elucidate Their Genetic Diversity and Vector Capacities.</title>
        <authorList>
            <consortium name="Tick Genome and Microbiome Consortium (TIGMIC)"/>
            <person name="Jia N."/>
            <person name="Wang J."/>
            <person name="Shi W."/>
            <person name="Du L."/>
            <person name="Sun Y."/>
            <person name="Zhan W."/>
            <person name="Jiang J.F."/>
            <person name="Wang Q."/>
            <person name="Zhang B."/>
            <person name="Ji P."/>
            <person name="Bell-Sakyi L."/>
            <person name="Cui X.M."/>
            <person name="Yuan T.T."/>
            <person name="Jiang B.G."/>
            <person name="Yang W.F."/>
            <person name="Lam T.T."/>
            <person name="Chang Q.C."/>
            <person name="Ding S.J."/>
            <person name="Wang X.J."/>
            <person name="Zhu J.G."/>
            <person name="Ruan X.D."/>
            <person name="Zhao L."/>
            <person name="Wei J.T."/>
            <person name="Ye R.Z."/>
            <person name="Que T.C."/>
            <person name="Du C.H."/>
            <person name="Zhou Y.H."/>
            <person name="Cheng J.X."/>
            <person name="Dai P.F."/>
            <person name="Guo W.B."/>
            <person name="Han X.H."/>
            <person name="Huang E.J."/>
            <person name="Li L.F."/>
            <person name="Wei W."/>
            <person name="Gao Y.C."/>
            <person name="Liu J.Z."/>
            <person name="Shao H.Z."/>
            <person name="Wang X."/>
            <person name="Wang C.C."/>
            <person name="Yang T.C."/>
            <person name="Huo Q.B."/>
            <person name="Li W."/>
            <person name="Chen H.Y."/>
            <person name="Chen S.E."/>
            <person name="Zhou L.G."/>
            <person name="Ni X.B."/>
            <person name="Tian J.H."/>
            <person name="Sheng Y."/>
            <person name="Liu T."/>
            <person name="Pan Y.S."/>
            <person name="Xia L.Y."/>
            <person name="Li J."/>
            <person name="Zhao F."/>
            <person name="Cao W.C."/>
        </authorList>
    </citation>
    <scope>NUCLEOTIDE SEQUENCE</scope>
    <source>
        <strain evidence="12">Rsan-2018</strain>
    </source>
</reference>
<dbReference type="PANTHER" id="PTHR31196:SF2">
    <property type="entry name" value="RNA POLYMERASE II NUCLEAR LOCALIZATION PROTEIN SLC7A6OS-RELATED"/>
    <property type="match status" value="1"/>
</dbReference>
<evidence type="ECO:0000313" key="12">
    <source>
        <dbReference type="EMBL" id="KAH7982005.1"/>
    </source>
</evidence>
<dbReference type="EMBL" id="JABSTV010001245">
    <property type="protein sequence ID" value="KAH7982005.1"/>
    <property type="molecule type" value="Genomic_DNA"/>
</dbReference>
<evidence type="ECO:0000256" key="1">
    <source>
        <dbReference type="ARBA" id="ARBA00003202"/>
    </source>
</evidence>
<feature type="region of interest" description="Disordered" evidence="10">
    <location>
        <begin position="210"/>
        <end position="255"/>
    </location>
</feature>
<sequence length="303" mass="34394">MTTAVRIKRKADESPADAIVLAAKRARATETEDEPAQNFTFQYAGTVDTLGDVEAAIQQVKEASRHRADPKIHPVDLQSKLRNEHRSASKQSRLQLLLQHRAILEEICSEEITDENLEAPRESTHSLFRLYDVFDEDKKSKDTKEDEQAKEGTSEVACNDVPMVREAVKETTVDGDYVYDVYFNNLLCNFMSEDEFSLFRCGPPDAFSRDHNTAYDSDPGSDAFGGEDSDDSNAEDNWRNDYPDEEHHFREVPELDDSYFEELDTNFVSHRLDHLNFSDDDDGSASEDEVVSNSLHDSPPKDD</sequence>
<comment type="function">
    <text evidence="1">Directs RNA polymerase II nuclear import.</text>
</comment>
<keyword evidence="9" id="KW-0539">Nucleus</keyword>
<organism evidence="12 13">
    <name type="scientific">Rhipicephalus sanguineus</name>
    <name type="common">Brown dog tick</name>
    <name type="synonym">Ixodes sanguineus</name>
    <dbReference type="NCBI Taxonomy" id="34632"/>
    <lineage>
        <taxon>Eukaryota</taxon>
        <taxon>Metazoa</taxon>
        <taxon>Ecdysozoa</taxon>
        <taxon>Arthropoda</taxon>
        <taxon>Chelicerata</taxon>
        <taxon>Arachnida</taxon>
        <taxon>Acari</taxon>
        <taxon>Parasitiformes</taxon>
        <taxon>Ixodida</taxon>
        <taxon>Ixodoidea</taxon>
        <taxon>Ixodidae</taxon>
        <taxon>Rhipicephalinae</taxon>
        <taxon>Rhipicephalus</taxon>
        <taxon>Rhipicephalus</taxon>
    </lineage>
</organism>
<evidence type="ECO:0000256" key="4">
    <source>
        <dbReference type="ARBA" id="ARBA00010218"/>
    </source>
</evidence>
<evidence type="ECO:0000256" key="10">
    <source>
        <dbReference type="SAM" id="MobiDB-lite"/>
    </source>
</evidence>
<protein>
    <recommendedName>
        <fullName evidence="5">Probable RNA polymerase II nuclear localization protein SLC7A6OS</fullName>
    </recommendedName>
</protein>
<keyword evidence="13" id="KW-1185">Reference proteome</keyword>